<dbReference type="Proteomes" id="UP000053268">
    <property type="component" value="Unassembled WGS sequence"/>
</dbReference>
<proteinExistence type="predicted"/>
<gene>
    <name evidence="1" type="ORF">RR46_06075</name>
</gene>
<keyword evidence="2" id="KW-1185">Reference proteome</keyword>
<sequence length="94" mass="10519">MRASAWIPSGVDEACGNLLKQMTGFRTLRPQGLHGKSDRSYDGADSVVADEMTVTRRRVHWRWSWSPLGSAACRSPLCPARAPDQFLKRTPFNT</sequence>
<dbReference type="AlphaFoldDB" id="A0A194Q8Q9"/>
<evidence type="ECO:0000313" key="1">
    <source>
        <dbReference type="EMBL" id="KPJ01779.1"/>
    </source>
</evidence>
<accession>A0A194Q8Q9</accession>
<name>A0A194Q8Q9_PAPXU</name>
<protein>
    <submittedName>
        <fullName evidence="1">Uncharacterized protein</fullName>
    </submittedName>
</protein>
<evidence type="ECO:0000313" key="2">
    <source>
        <dbReference type="Proteomes" id="UP000053268"/>
    </source>
</evidence>
<reference evidence="1 2" key="1">
    <citation type="journal article" date="2015" name="Nat. Commun.">
        <title>Outbred genome sequencing and CRISPR/Cas9 gene editing in butterflies.</title>
        <authorList>
            <person name="Li X."/>
            <person name="Fan D."/>
            <person name="Zhang W."/>
            <person name="Liu G."/>
            <person name="Zhang L."/>
            <person name="Zhao L."/>
            <person name="Fang X."/>
            <person name="Chen L."/>
            <person name="Dong Y."/>
            <person name="Chen Y."/>
            <person name="Ding Y."/>
            <person name="Zhao R."/>
            <person name="Feng M."/>
            <person name="Zhu Y."/>
            <person name="Feng Y."/>
            <person name="Jiang X."/>
            <person name="Zhu D."/>
            <person name="Xiang H."/>
            <person name="Feng X."/>
            <person name="Li S."/>
            <person name="Wang J."/>
            <person name="Zhang G."/>
            <person name="Kronforst M.R."/>
            <person name="Wang W."/>
        </authorList>
    </citation>
    <scope>NUCLEOTIDE SEQUENCE [LARGE SCALE GENOMIC DNA]</scope>
    <source>
        <strain evidence="1">Ya'a_city_454_Px</strain>
        <tissue evidence="1">Whole body</tissue>
    </source>
</reference>
<organism evidence="1 2">
    <name type="scientific">Papilio xuthus</name>
    <name type="common">Asian swallowtail butterfly</name>
    <dbReference type="NCBI Taxonomy" id="66420"/>
    <lineage>
        <taxon>Eukaryota</taxon>
        <taxon>Metazoa</taxon>
        <taxon>Ecdysozoa</taxon>
        <taxon>Arthropoda</taxon>
        <taxon>Hexapoda</taxon>
        <taxon>Insecta</taxon>
        <taxon>Pterygota</taxon>
        <taxon>Neoptera</taxon>
        <taxon>Endopterygota</taxon>
        <taxon>Lepidoptera</taxon>
        <taxon>Glossata</taxon>
        <taxon>Ditrysia</taxon>
        <taxon>Papilionoidea</taxon>
        <taxon>Papilionidae</taxon>
        <taxon>Papilioninae</taxon>
        <taxon>Papilio</taxon>
    </lineage>
</organism>
<dbReference type="EMBL" id="KQ459302">
    <property type="protein sequence ID" value="KPJ01779.1"/>
    <property type="molecule type" value="Genomic_DNA"/>
</dbReference>